<evidence type="ECO:0000313" key="1">
    <source>
        <dbReference type="EMBL" id="GAH70724.1"/>
    </source>
</evidence>
<dbReference type="GO" id="GO:0004803">
    <property type="term" value="F:transposase activity"/>
    <property type="evidence" value="ECO:0007669"/>
    <property type="project" value="InterPro"/>
</dbReference>
<proteinExistence type="predicted"/>
<sequence length="73" mass="8950">MFEIIGAFKSITTNGYINCVKQNNWPPFRKRLWQLQYHDRIIRDEDELNRIRKYIIENPLNWEQDENNPENLG</sequence>
<dbReference type="GO" id="GO:0006313">
    <property type="term" value="P:DNA transposition"/>
    <property type="evidence" value="ECO:0007669"/>
    <property type="project" value="InterPro"/>
</dbReference>
<name>X1IXA3_9ZZZZ</name>
<accession>X1IXA3</accession>
<dbReference type="EMBL" id="BARU01027128">
    <property type="protein sequence ID" value="GAH70724.1"/>
    <property type="molecule type" value="Genomic_DNA"/>
</dbReference>
<evidence type="ECO:0008006" key="2">
    <source>
        <dbReference type="Google" id="ProtNLM"/>
    </source>
</evidence>
<dbReference type="InterPro" id="IPR036515">
    <property type="entry name" value="Transposase_17_sf"/>
</dbReference>
<dbReference type="GO" id="GO:0003677">
    <property type="term" value="F:DNA binding"/>
    <property type="evidence" value="ECO:0007669"/>
    <property type="project" value="InterPro"/>
</dbReference>
<dbReference type="SUPFAM" id="SSF143422">
    <property type="entry name" value="Transposase IS200-like"/>
    <property type="match status" value="1"/>
</dbReference>
<organism evidence="1">
    <name type="scientific">marine sediment metagenome</name>
    <dbReference type="NCBI Taxonomy" id="412755"/>
    <lineage>
        <taxon>unclassified sequences</taxon>
        <taxon>metagenomes</taxon>
        <taxon>ecological metagenomes</taxon>
    </lineage>
</organism>
<reference evidence="1" key="1">
    <citation type="journal article" date="2014" name="Front. Microbiol.">
        <title>High frequency of phylogenetically diverse reductive dehalogenase-homologous genes in deep subseafloor sedimentary metagenomes.</title>
        <authorList>
            <person name="Kawai M."/>
            <person name="Futagami T."/>
            <person name="Toyoda A."/>
            <person name="Takaki Y."/>
            <person name="Nishi S."/>
            <person name="Hori S."/>
            <person name="Arai W."/>
            <person name="Tsubouchi T."/>
            <person name="Morono Y."/>
            <person name="Uchiyama I."/>
            <person name="Ito T."/>
            <person name="Fujiyama A."/>
            <person name="Inagaki F."/>
            <person name="Takami H."/>
        </authorList>
    </citation>
    <scope>NUCLEOTIDE SEQUENCE</scope>
    <source>
        <strain evidence="1">Expedition CK06-06</strain>
    </source>
</reference>
<dbReference type="Gene3D" id="3.30.70.1290">
    <property type="entry name" value="Transposase IS200-like"/>
    <property type="match status" value="1"/>
</dbReference>
<protein>
    <recommendedName>
        <fullName evidence="2">Transposase IS200-like domain-containing protein</fullName>
    </recommendedName>
</protein>
<comment type="caution">
    <text evidence="1">The sequence shown here is derived from an EMBL/GenBank/DDBJ whole genome shotgun (WGS) entry which is preliminary data.</text>
</comment>
<gene>
    <name evidence="1" type="ORF">S03H2_43481</name>
</gene>
<dbReference type="AlphaFoldDB" id="X1IXA3"/>